<reference evidence="11" key="1">
    <citation type="journal article" date="2019" name="Int. J. Syst. Evol. Microbiol.">
        <title>The Global Catalogue of Microorganisms (GCM) 10K type strain sequencing project: providing services to taxonomists for standard genome sequencing and annotation.</title>
        <authorList>
            <consortium name="The Broad Institute Genomics Platform"/>
            <consortium name="The Broad Institute Genome Sequencing Center for Infectious Disease"/>
            <person name="Wu L."/>
            <person name="Ma J."/>
        </authorList>
    </citation>
    <scope>NUCLEOTIDE SEQUENCE [LARGE SCALE GENOMIC DNA]</scope>
    <source>
        <strain evidence="11">CGMCC 1.12859</strain>
    </source>
</reference>
<dbReference type="EC" id="2.7.11.1" evidence="1"/>
<evidence type="ECO:0000259" key="9">
    <source>
        <dbReference type="PROSITE" id="PS50011"/>
    </source>
</evidence>
<dbReference type="PROSITE" id="PS00108">
    <property type="entry name" value="PROTEIN_KINASE_ST"/>
    <property type="match status" value="1"/>
</dbReference>
<dbReference type="RefSeq" id="WP_380231452.1">
    <property type="nucleotide sequence ID" value="NZ_JBHSVH010000002.1"/>
</dbReference>
<dbReference type="PANTHER" id="PTHR43289:SF6">
    <property type="entry name" value="SERINE_THREONINE-PROTEIN KINASE NEKL-3"/>
    <property type="match status" value="1"/>
</dbReference>
<dbReference type="Pfam" id="PF00069">
    <property type="entry name" value="Pkinase"/>
    <property type="match status" value="1"/>
</dbReference>
<name>A0ABW2FVR9_9ACTN</name>
<evidence type="ECO:0000256" key="1">
    <source>
        <dbReference type="ARBA" id="ARBA00012513"/>
    </source>
</evidence>
<sequence length="419" mass="43947">MARKIGSRYTVHQVIGRGSAGTVWLGEGPDGPVAVKLLREDLATDQVLVGRFVQERSALTGLDHPRVVGVHDMVVDGDDLALVMDLVRGTDLRTRLEREGVLSPLHATSIIADVADGLAAAHAAGIVHRDVKPENVLLDLAAPPGVGGSPRAKLTDFGIARLVDAPRRTRATRIIGTPDYLAPEIIEGLEPRAAVDIYALATVLYELLVGHTPFGGGHTGAVLRRHVTENVPPVAGMPDGLWRIISECLAKAPASRLRAAELGTRLREQLPVLAGLPPLAVPAQRGPADEVPSPAEAVYAETDTGGGAHRRRRGPAVPLVPAPSPDSTRDTHTSLRRPSAQELASYAAESRAQRSATAPVTSHRRRKLVRRRRMAAVLIAVVLLLAGAAAAWTAFAAEAPAGAARALPGAAPAVTGPPV</sequence>
<keyword evidence="5 10" id="KW-0418">Kinase</keyword>
<dbReference type="InterPro" id="IPR000719">
    <property type="entry name" value="Prot_kinase_dom"/>
</dbReference>
<feature type="domain" description="Protein kinase" evidence="9">
    <location>
        <begin position="9"/>
        <end position="273"/>
    </location>
</feature>
<keyword evidence="8" id="KW-1133">Transmembrane helix</keyword>
<evidence type="ECO:0000256" key="4">
    <source>
        <dbReference type="ARBA" id="ARBA00022741"/>
    </source>
</evidence>
<dbReference type="PANTHER" id="PTHR43289">
    <property type="entry name" value="MITOGEN-ACTIVATED PROTEIN KINASE KINASE KINASE 20-RELATED"/>
    <property type="match status" value="1"/>
</dbReference>
<gene>
    <name evidence="10" type="ORF">ACFQMG_17575</name>
</gene>
<organism evidence="10 11">
    <name type="scientific">Kitasatospora paranensis</name>
    <dbReference type="NCBI Taxonomy" id="258053"/>
    <lineage>
        <taxon>Bacteria</taxon>
        <taxon>Bacillati</taxon>
        <taxon>Actinomycetota</taxon>
        <taxon>Actinomycetes</taxon>
        <taxon>Kitasatosporales</taxon>
        <taxon>Streptomycetaceae</taxon>
        <taxon>Kitasatospora</taxon>
    </lineage>
</organism>
<evidence type="ECO:0000313" key="11">
    <source>
        <dbReference type="Proteomes" id="UP001596435"/>
    </source>
</evidence>
<keyword evidence="3 10" id="KW-0808">Transferase</keyword>
<dbReference type="CDD" id="cd14014">
    <property type="entry name" value="STKc_PknB_like"/>
    <property type="match status" value="1"/>
</dbReference>
<dbReference type="GO" id="GO:0004674">
    <property type="term" value="F:protein serine/threonine kinase activity"/>
    <property type="evidence" value="ECO:0007669"/>
    <property type="project" value="UniProtKB-EC"/>
</dbReference>
<evidence type="ECO:0000256" key="7">
    <source>
        <dbReference type="SAM" id="MobiDB-lite"/>
    </source>
</evidence>
<evidence type="ECO:0000256" key="2">
    <source>
        <dbReference type="ARBA" id="ARBA00022527"/>
    </source>
</evidence>
<keyword evidence="6" id="KW-0067">ATP-binding</keyword>
<evidence type="ECO:0000256" key="6">
    <source>
        <dbReference type="ARBA" id="ARBA00022840"/>
    </source>
</evidence>
<evidence type="ECO:0000256" key="5">
    <source>
        <dbReference type="ARBA" id="ARBA00022777"/>
    </source>
</evidence>
<dbReference type="PROSITE" id="PS50011">
    <property type="entry name" value="PROTEIN_KINASE_DOM"/>
    <property type="match status" value="1"/>
</dbReference>
<proteinExistence type="predicted"/>
<keyword evidence="8" id="KW-0472">Membrane</keyword>
<dbReference type="Proteomes" id="UP001596435">
    <property type="component" value="Unassembled WGS sequence"/>
</dbReference>
<feature type="transmembrane region" description="Helical" evidence="8">
    <location>
        <begin position="374"/>
        <end position="395"/>
    </location>
</feature>
<comment type="caution">
    <text evidence="10">The sequence shown here is derived from an EMBL/GenBank/DDBJ whole genome shotgun (WGS) entry which is preliminary data.</text>
</comment>
<feature type="region of interest" description="Disordered" evidence="7">
    <location>
        <begin position="301"/>
        <end position="367"/>
    </location>
</feature>
<evidence type="ECO:0000313" key="10">
    <source>
        <dbReference type="EMBL" id="MFC7181366.1"/>
    </source>
</evidence>
<keyword evidence="11" id="KW-1185">Reference proteome</keyword>
<keyword evidence="2" id="KW-0723">Serine/threonine-protein kinase</keyword>
<dbReference type="InterPro" id="IPR008271">
    <property type="entry name" value="Ser/Thr_kinase_AS"/>
</dbReference>
<dbReference type="Gene3D" id="1.10.510.10">
    <property type="entry name" value="Transferase(Phosphotransferase) domain 1"/>
    <property type="match status" value="1"/>
</dbReference>
<dbReference type="Gene3D" id="3.30.200.20">
    <property type="entry name" value="Phosphorylase Kinase, domain 1"/>
    <property type="match status" value="1"/>
</dbReference>
<dbReference type="InterPro" id="IPR011009">
    <property type="entry name" value="Kinase-like_dom_sf"/>
</dbReference>
<evidence type="ECO:0000256" key="3">
    <source>
        <dbReference type="ARBA" id="ARBA00022679"/>
    </source>
</evidence>
<protein>
    <recommendedName>
        <fullName evidence="1">non-specific serine/threonine protein kinase</fullName>
        <ecNumber evidence="1">2.7.11.1</ecNumber>
    </recommendedName>
</protein>
<evidence type="ECO:0000256" key="8">
    <source>
        <dbReference type="SAM" id="Phobius"/>
    </source>
</evidence>
<dbReference type="SMART" id="SM00220">
    <property type="entry name" value="S_TKc"/>
    <property type="match status" value="1"/>
</dbReference>
<keyword evidence="8" id="KW-0812">Transmembrane</keyword>
<keyword evidence="4" id="KW-0547">Nucleotide-binding</keyword>
<dbReference type="SUPFAM" id="SSF56112">
    <property type="entry name" value="Protein kinase-like (PK-like)"/>
    <property type="match status" value="1"/>
</dbReference>
<accession>A0ABW2FVR9</accession>
<dbReference type="EMBL" id="JBHTAJ010000031">
    <property type="protein sequence ID" value="MFC7181366.1"/>
    <property type="molecule type" value="Genomic_DNA"/>
</dbReference>